<accession>A0ABD3L8I9</accession>
<dbReference type="InterPro" id="IPR003591">
    <property type="entry name" value="Leu-rich_rpt_typical-subtyp"/>
</dbReference>
<dbReference type="Pfam" id="PF00560">
    <property type="entry name" value="LRR_1"/>
    <property type="match status" value="11"/>
</dbReference>
<feature type="domain" description="Leucine-rich repeat-containing N-terminal plant-type" evidence="14">
    <location>
        <begin position="26"/>
        <end position="66"/>
    </location>
</feature>
<keyword evidence="11" id="KW-0325">Glycoprotein</keyword>
<dbReference type="InterPro" id="IPR013210">
    <property type="entry name" value="LRR_N_plant-typ"/>
</dbReference>
<evidence type="ECO:0000256" key="5">
    <source>
        <dbReference type="ARBA" id="ARBA00022692"/>
    </source>
</evidence>
<feature type="transmembrane region" description="Helical" evidence="12">
    <location>
        <begin position="888"/>
        <end position="910"/>
    </location>
</feature>
<dbReference type="SUPFAM" id="SSF52058">
    <property type="entry name" value="L domain-like"/>
    <property type="match status" value="2"/>
</dbReference>
<protein>
    <recommendedName>
        <fullName evidence="14">Leucine-rich repeat-containing N-terminal plant-type domain-containing protein</fullName>
    </recommendedName>
</protein>
<reference evidence="15 16" key="1">
    <citation type="submission" date="2024-11" db="EMBL/GenBank/DDBJ databases">
        <title>Chromosome-level genome assembly of Eucalyptus globulus Labill. provides insights into its genome evolution.</title>
        <authorList>
            <person name="Li X."/>
        </authorList>
    </citation>
    <scope>NUCLEOTIDE SEQUENCE [LARGE SCALE GENOMIC DNA]</scope>
    <source>
        <strain evidence="15">CL2024</strain>
        <tissue evidence="15">Fresh tender leaves</tissue>
    </source>
</reference>
<proteinExistence type="inferred from homology"/>
<keyword evidence="6 13" id="KW-0732">Signal</keyword>
<dbReference type="Pfam" id="PF13855">
    <property type="entry name" value="LRR_8"/>
    <property type="match status" value="2"/>
</dbReference>
<evidence type="ECO:0000313" key="16">
    <source>
        <dbReference type="Proteomes" id="UP001634007"/>
    </source>
</evidence>
<dbReference type="PANTHER" id="PTHR48062:SF21">
    <property type="entry name" value="RECEPTOR-LIKE PROTEIN 12"/>
    <property type="match status" value="1"/>
</dbReference>
<comment type="similarity">
    <text evidence="2">Belongs to the RLP family.</text>
</comment>
<evidence type="ECO:0000256" key="9">
    <source>
        <dbReference type="ARBA" id="ARBA00023136"/>
    </source>
</evidence>
<dbReference type="FunFam" id="3.80.10.10:FF:000111">
    <property type="entry name" value="LRR receptor-like serine/threonine-protein kinase ERECTA"/>
    <property type="match status" value="1"/>
</dbReference>
<dbReference type="PROSITE" id="PS51450">
    <property type="entry name" value="LRR"/>
    <property type="match status" value="3"/>
</dbReference>
<dbReference type="PRINTS" id="PR00019">
    <property type="entry name" value="LEURICHRPT"/>
</dbReference>
<dbReference type="InterPro" id="IPR051502">
    <property type="entry name" value="RLP_Defense_Trigger"/>
</dbReference>
<sequence length="931" mass="104747">MKYFLMCLWAWALLILMGNGRSPCLEEERNALLKIKAAFKHPNGSSLLSWGDGDGDCCGWEGIECDNTTSRVTQLVMSYIRDLELQEYGPWVIDTSLFLPLEELQMLDLRNNYLSDLNGTLHLRKLKRLDLSFNNLERVPSLYKQTSAEAQKLSSNQLEGVNLEVLDLGVNNLTNDALTDIMRITSLKALYINQCGLIASSKFLEGLCRLRYLEELDINSNGFWGPLPSCLCNMTSLRVLDAANNNFSGAIPSSLLYNLKSLEYIVFSGNAFEGSLSLASLANNSNLEVFHLLNNRNHLEVNTEEPTWFPSFQLKVFTLSNCVLNKDANVIIPSFLKEQHDLILLQLSHNGMNGNFPNWLLENNVYLERFELTGNNLSGTLQLPSNLNLDSMLQLDVSANIIEGELPSWIGSILPNLIYLNLSKNLLKGRIPYSMGNMNHLHTLDLSNNGFTGEIPEPLARNCTSLVLLKLSSNNLQGNMLPRGSNLTSLRYLYLDNNHFIGDISSGILNSSLQVLDVSNNSLSGTLPNWIGDIEFLEMLMLSSNSFRGPLPLSFCNLHCLKLLDLSSNNLGPNIRPCVNVTVMRFLHLTNDMLVGHLPEFLSRASLMVTLDLRHNALSGEVPAWISSLWNLKVLLLQGNRFEGSIPLDLCLLKNMSILDLSNNNLSRQIPSCLKDLAFGNNGLSTDAFDTFSDSQQTVLPYVYISKFSIFLSYYEDRRSTYTYRLEEVYFMTKRRLELYEGHILQLMSGIDLSQNNLTGFIPPEIGHLGELRALNLSHNHLTGSIPKMFSNLKSVESLDLSYNSLIGPIPPQLTELYTLSDFRVAYNNLSGRTPDRKNQFGTFGETSYEGNSLLCGAPLISCDDSNRERGTLPSFNHTREDDPWREAFLWSFAGSYVVTFLGVVLFLYLNSYYHYVLFELVCKLIPSFPH</sequence>
<comment type="subcellular location">
    <subcellularLocation>
        <location evidence="1">Cell membrane</location>
        <topology evidence="1">Single-pass type I membrane protein</topology>
    </subcellularLocation>
</comment>
<evidence type="ECO:0000256" key="10">
    <source>
        <dbReference type="ARBA" id="ARBA00023170"/>
    </source>
</evidence>
<evidence type="ECO:0000256" key="6">
    <source>
        <dbReference type="ARBA" id="ARBA00022729"/>
    </source>
</evidence>
<dbReference type="FunFam" id="3.80.10.10:FF:000095">
    <property type="entry name" value="LRR receptor-like serine/threonine-protein kinase GSO1"/>
    <property type="match status" value="1"/>
</dbReference>
<keyword evidence="8 12" id="KW-1133">Transmembrane helix</keyword>
<keyword evidence="3" id="KW-1003">Cell membrane</keyword>
<dbReference type="Proteomes" id="UP001634007">
    <property type="component" value="Unassembled WGS sequence"/>
</dbReference>
<evidence type="ECO:0000313" key="15">
    <source>
        <dbReference type="EMBL" id="KAL3747762.1"/>
    </source>
</evidence>
<evidence type="ECO:0000256" key="1">
    <source>
        <dbReference type="ARBA" id="ARBA00004251"/>
    </source>
</evidence>
<comment type="caution">
    <text evidence="15">The sequence shown here is derived from an EMBL/GenBank/DDBJ whole genome shotgun (WGS) entry which is preliminary data.</text>
</comment>
<dbReference type="AlphaFoldDB" id="A0ABD3L8I9"/>
<keyword evidence="10" id="KW-0675">Receptor</keyword>
<dbReference type="SMART" id="SM00369">
    <property type="entry name" value="LRR_TYP"/>
    <property type="match status" value="9"/>
</dbReference>
<keyword evidence="16" id="KW-1185">Reference proteome</keyword>
<dbReference type="Gene3D" id="3.80.10.10">
    <property type="entry name" value="Ribonuclease Inhibitor"/>
    <property type="match status" value="2"/>
</dbReference>
<evidence type="ECO:0000259" key="14">
    <source>
        <dbReference type="Pfam" id="PF08263"/>
    </source>
</evidence>
<dbReference type="PANTHER" id="PTHR48062">
    <property type="entry name" value="RECEPTOR-LIKE PROTEIN 14"/>
    <property type="match status" value="1"/>
</dbReference>
<name>A0ABD3L8I9_EUCGL</name>
<keyword evidence="4" id="KW-0433">Leucine-rich repeat</keyword>
<evidence type="ECO:0000256" key="8">
    <source>
        <dbReference type="ARBA" id="ARBA00022989"/>
    </source>
</evidence>
<organism evidence="15 16">
    <name type="scientific">Eucalyptus globulus</name>
    <name type="common">Tasmanian blue gum</name>
    <dbReference type="NCBI Taxonomy" id="34317"/>
    <lineage>
        <taxon>Eukaryota</taxon>
        <taxon>Viridiplantae</taxon>
        <taxon>Streptophyta</taxon>
        <taxon>Embryophyta</taxon>
        <taxon>Tracheophyta</taxon>
        <taxon>Spermatophyta</taxon>
        <taxon>Magnoliopsida</taxon>
        <taxon>eudicotyledons</taxon>
        <taxon>Gunneridae</taxon>
        <taxon>Pentapetalae</taxon>
        <taxon>rosids</taxon>
        <taxon>malvids</taxon>
        <taxon>Myrtales</taxon>
        <taxon>Myrtaceae</taxon>
        <taxon>Myrtoideae</taxon>
        <taxon>Eucalypteae</taxon>
        <taxon>Eucalyptus</taxon>
    </lineage>
</organism>
<keyword evidence="7" id="KW-0677">Repeat</keyword>
<dbReference type="GO" id="GO:0005886">
    <property type="term" value="C:plasma membrane"/>
    <property type="evidence" value="ECO:0007669"/>
    <property type="project" value="UniProtKB-SubCell"/>
</dbReference>
<gene>
    <name evidence="15" type="ORF">ACJRO7_016552</name>
</gene>
<evidence type="ECO:0000256" key="11">
    <source>
        <dbReference type="ARBA" id="ARBA00023180"/>
    </source>
</evidence>
<feature type="chain" id="PRO_5044841114" description="Leucine-rich repeat-containing N-terminal plant-type domain-containing protein" evidence="13">
    <location>
        <begin position="21"/>
        <end position="931"/>
    </location>
</feature>
<evidence type="ECO:0000256" key="13">
    <source>
        <dbReference type="SAM" id="SignalP"/>
    </source>
</evidence>
<evidence type="ECO:0000256" key="2">
    <source>
        <dbReference type="ARBA" id="ARBA00009592"/>
    </source>
</evidence>
<evidence type="ECO:0000256" key="12">
    <source>
        <dbReference type="SAM" id="Phobius"/>
    </source>
</evidence>
<keyword evidence="9 12" id="KW-0472">Membrane</keyword>
<evidence type="ECO:0000256" key="4">
    <source>
        <dbReference type="ARBA" id="ARBA00022614"/>
    </source>
</evidence>
<dbReference type="Pfam" id="PF08263">
    <property type="entry name" value="LRRNT_2"/>
    <property type="match status" value="1"/>
</dbReference>
<dbReference type="EMBL" id="JBJKBG010000003">
    <property type="protein sequence ID" value="KAL3747762.1"/>
    <property type="molecule type" value="Genomic_DNA"/>
</dbReference>
<evidence type="ECO:0000256" key="7">
    <source>
        <dbReference type="ARBA" id="ARBA00022737"/>
    </source>
</evidence>
<feature type="signal peptide" evidence="13">
    <location>
        <begin position="1"/>
        <end position="20"/>
    </location>
</feature>
<dbReference type="SUPFAM" id="SSF52047">
    <property type="entry name" value="RNI-like"/>
    <property type="match status" value="1"/>
</dbReference>
<evidence type="ECO:0000256" key="3">
    <source>
        <dbReference type="ARBA" id="ARBA00022475"/>
    </source>
</evidence>
<keyword evidence="5 12" id="KW-0812">Transmembrane</keyword>
<dbReference type="InterPro" id="IPR032675">
    <property type="entry name" value="LRR_dom_sf"/>
</dbReference>
<dbReference type="InterPro" id="IPR001611">
    <property type="entry name" value="Leu-rich_rpt"/>
</dbReference>